<feature type="region of interest" description="Disordered" evidence="1">
    <location>
        <begin position="171"/>
        <end position="236"/>
    </location>
</feature>
<evidence type="ECO:0000256" key="1">
    <source>
        <dbReference type="SAM" id="MobiDB-lite"/>
    </source>
</evidence>
<organism evidence="2 3">
    <name type="scientific">Galerina marginata (strain CBS 339.88)</name>
    <dbReference type="NCBI Taxonomy" id="685588"/>
    <lineage>
        <taxon>Eukaryota</taxon>
        <taxon>Fungi</taxon>
        <taxon>Dikarya</taxon>
        <taxon>Basidiomycota</taxon>
        <taxon>Agaricomycotina</taxon>
        <taxon>Agaricomycetes</taxon>
        <taxon>Agaricomycetidae</taxon>
        <taxon>Agaricales</taxon>
        <taxon>Agaricineae</taxon>
        <taxon>Strophariaceae</taxon>
        <taxon>Galerina</taxon>
    </lineage>
</organism>
<accession>A0A067T4C8</accession>
<proteinExistence type="predicted"/>
<feature type="compositionally biased region" description="Low complexity" evidence="1">
    <location>
        <begin position="205"/>
        <end position="215"/>
    </location>
</feature>
<keyword evidence="3" id="KW-1185">Reference proteome</keyword>
<feature type="compositionally biased region" description="Basic and acidic residues" evidence="1">
    <location>
        <begin position="1"/>
        <end position="11"/>
    </location>
</feature>
<dbReference type="Proteomes" id="UP000027222">
    <property type="component" value="Unassembled WGS sequence"/>
</dbReference>
<dbReference type="HOGENOM" id="CLU_1019597_0_0_1"/>
<dbReference type="EMBL" id="KL142375">
    <property type="protein sequence ID" value="KDR77946.1"/>
    <property type="molecule type" value="Genomic_DNA"/>
</dbReference>
<feature type="region of interest" description="Disordered" evidence="1">
    <location>
        <begin position="1"/>
        <end position="22"/>
    </location>
</feature>
<protein>
    <submittedName>
        <fullName evidence="2">Uncharacterized protein</fullName>
    </submittedName>
</protein>
<evidence type="ECO:0000313" key="2">
    <source>
        <dbReference type="EMBL" id="KDR77946.1"/>
    </source>
</evidence>
<gene>
    <name evidence="2" type="ORF">GALMADRAFT_1294958</name>
</gene>
<evidence type="ECO:0000313" key="3">
    <source>
        <dbReference type="Proteomes" id="UP000027222"/>
    </source>
</evidence>
<reference evidence="3" key="1">
    <citation type="journal article" date="2014" name="Proc. Natl. Acad. Sci. U.S.A.">
        <title>Extensive sampling of basidiomycete genomes demonstrates inadequacy of the white-rot/brown-rot paradigm for wood decay fungi.</title>
        <authorList>
            <person name="Riley R."/>
            <person name="Salamov A.A."/>
            <person name="Brown D.W."/>
            <person name="Nagy L.G."/>
            <person name="Floudas D."/>
            <person name="Held B.W."/>
            <person name="Levasseur A."/>
            <person name="Lombard V."/>
            <person name="Morin E."/>
            <person name="Otillar R."/>
            <person name="Lindquist E.A."/>
            <person name="Sun H."/>
            <person name="LaButti K.M."/>
            <person name="Schmutz J."/>
            <person name="Jabbour D."/>
            <person name="Luo H."/>
            <person name="Baker S.E."/>
            <person name="Pisabarro A.G."/>
            <person name="Walton J.D."/>
            <person name="Blanchette R.A."/>
            <person name="Henrissat B."/>
            <person name="Martin F."/>
            <person name="Cullen D."/>
            <person name="Hibbett D.S."/>
            <person name="Grigoriev I.V."/>
        </authorList>
    </citation>
    <scope>NUCLEOTIDE SEQUENCE [LARGE SCALE GENOMIC DNA]</scope>
    <source>
        <strain evidence="3">CBS 339.88</strain>
    </source>
</reference>
<dbReference type="AlphaFoldDB" id="A0A067T4C8"/>
<sequence>MINLSHEDSSTHDQNQVGYEDDHDVDVDVDADGVSDDGLRPTQTQMELLRIIPVDHLRRPTPCTSSNRAATNYAVTRIFGFVYQYGGGDEATSSYPSPFPLPQGQEQEVDELKRASKRATIDTDLTALPLACVYIYFCVSRCFDLGPPHRKSRCEWRQARCHVLVHPRVPPPSQGRPTWPETVPTAPAMRPPAPGPTTPTLSAVPTTPATKTPPITLTPPPPNTRAGRGDRTTAATCPTTSTVHEILGYDAEEPALGRDGSAACAFASAVFSF</sequence>
<name>A0A067T4C8_GALM3</name>